<evidence type="ECO:0000313" key="1">
    <source>
        <dbReference type="EMBL" id="KAF6151237.1"/>
    </source>
</evidence>
<proteinExistence type="predicted"/>
<sequence>MGCTKGFTFYQNVNIAFNRDPEFPTRRSSGMTKSQWYSLNLQCVAYKGIVLKKDLGTTAGKLKKIGKMMHTRSIKA</sequence>
<protein>
    <submittedName>
        <fullName evidence="1">Uncharacterized protein</fullName>
    </submittedName>
</protein>
<comment type="caution">
    <text evidence="1">The sequence shown here is derived from an EMBL/GenBank/DDBJ whole genome shotgun (WGS) entry which is preliminary data.</text>
</comment>
<name>A0A7J7M8L8_9MAGN</name>
<organism evidence="1 2">
    <name type="scientific">Kingdonia uniflora</name>
    <dbReference type="NCBI Taxonomy" id="39325"/>
    <lineage>
        <taxon>Eukaryota</taxon>
        <taxon>Viridiplantae</taxon>
        <taxon>Streptophyta</taxon>
        <taxon>Embryophyta</taxon>
        <taxon>Tracheophyta</taxon>
        <taxon>Spermatophyta</taxon>
        <taxon>Magnoliopsida</taxon>
        <taxon>Ranunculales</taxon>
        <taxon>Circaeasteraceae</taxon>
        <taxon>Kingdonia</taxon>
    </lineage>
</organism>
<dbReference type="Proteomes" id="UP000541444">
    <property type="component" value="Unassembled WGS sequence"/>
</dbReference>
<reference evidence="1 2" key="1">
    <citation type="journal article" date="2020" name="IScience">
        <title>Genome Sequencing of the Endangered Kingdonia uniflora (Circaeasteraceae, Ranunculales) Reveals Potential Mechanisms of Evolutionary Specialization.</title>
        <authorList>
            <person name="Sun Y."/>
            <person name="Deng T."/>
            <person name="Zhang A."/>
            <person name="Moore M.J."/>
            <person name="Landis J.B."/>
            <person name="Lin N."/>
            <person name="Zhang H."/>
            <person name="Zhang X."/>
            <person name="Huang J."/>
            <person name="Zhang X."/>
            <person name="Sun H."/>
            <person name="Wang H."/>
        </authorList>
    </citation>
    <scope>NUCLEOTIDE SEQUENCE [LARGE SCALE GENOMIC DNA]</scope>
    <source>
        <strain evidence="1">TB1705</strain>
        <tissue evidence="1">Leaf</tissue>
    </source>
</reference>
<accession>A0A7J7M8L8</accession>
<keyword evidence="2" id="KW-1185">Reference proteome</keyword>
<dbReference type="AlphaFoldDB" id="A0A7J7M8L8"/>
<evidence type="ECO:0000313" key="2">
    <source>
        <dbReference type="Proteomes" id="UP000541444"/>
    </source>
</evidence>
<gene>
    <name evidence="1" type="ORF">GIB67_002936</name>
</gene>
<dbReference type="EMBL" id="JACGCM010001701">
    <property type="protein sequence ID" value="KAF6151237.1"/>
    <property type="molecule type" value="Genomic_DNA"/>
</dbReference>